<name>A0A644ZT01_9ZZZZ</name>
<comment type="caution">
    <text evidence="1">The sequence shown here is derived from an EMBL/GenBank/DDBJ whole genome shotgun (WGS) entry which is preliminary data.</text>
</comment>
<accession>A0A644ZT01</accession>
<dbReference type="AlphaFoldDB" id="A0A644ZT01"/>
<gene>
    <name evidence="1" type="ORF">SDC9_90553</name>
</gene>
<evidence type="ECO:0000313" key="1">
    <source>
        <dbReference type="EMBL" id="MPM43876.1"/>
    </source>
</evidence>
<dbReference type="EMBL" id="VSSQ01010268">
    <property type="protein sequence ID" value="MPM43876.1"/>
    <property type="molecule type" value="Genomic_DNA"/>
</dbReference>
<protein>
    <submittedName>
        <fullName evidence="1">Uncharacterized protein</fullName>
    </submittedName>
</protein>
<proteinExistence type="predicted"/>
<sequence>MVVAGGVAQCQHDLVIGAVLVQALAPVVIAEPIFEPLFAVADLLEVLALERKVQGLLHRLGPLKIVTMVRSSSATDPLT</sequence>
<reference evidence="1" key="1">
    <citation type="submission" date="2019-08" db="EMBL/GenBank/DDBJ databases">
        <authorList>
            <person name="Kucharzyk K."/>
            <person name="Murdoch R.W."/>
            <person name="Higgins S."/>
            <person name="Loffler F."/>
        </authorList>
    </citation>
    <scope>NUCLEOTIDE SEQUENCE</scope>
</reference>
<organism evidence="1">
    <name type="scientific">bioreactor metagenome</name>
    <dbReference type="NCBI Taxonomy" id="1076179"/>
    <lineage>
        <taxon>unclassified sequences</taxon>
        <taxon>metagenomes</taxon>
        <taxon>ecological metagenomes</taxon>
    </lineage>
</organism>